<organism evidence="1 2">
    <name type="scientific">Rhodococcus phage Weasels2</name>
    <dbReference type="NCBI Taxonomy" id="1897437"/>
    <lineage>
        <taxon>Viruses</taxon>
        <taxon>Duplodnaviria</taxon>
        <taxon>Heunggongvirae</taxon>
        <taxon>Uroviricota</taxon>
        <taxon>Caudoviricetes</taxon>
        <taxon>Weaselvirus</taxon>
        <taxon>Weaselvirus weasel</taxon>
    </lineage>
</organism>
<evidence type="ECO:0000313" key="2">
    <source>
        <dbReference type="Proteomes" id="UP000224902"/>
    </source>
</evidence>
<protein>
    <submittedName>
        <fullName evidence="1">Uncharacterized protein</fullName>
    </submittedName>
</protein>
<reference evidence="2" key="1">
    <citation type="submission" date="2016-08" db="EMBL/GenBank/DDBJ databases">
        <authorList>
            <person name="Seilhamer J.J."/>
        </authorList>
    </citation>
    <scope>NUCLEOTIDE SEQUENCE [LARGE SCALE GENOMIC DNA]</scope>
</reference>
<proteinExistence type="predicted"/>
<accession>A0A1I9SAC7</accession>
<gene>
    <name evidence="1" type="ORF">SEA_WEASELS2_153</name>
</gene>
<dbReference type="OrthoDB" id="10642at10239"/>
<evidence type="ECO:0000313" key="1">
    <source>
        <dbReference type="EMBL" id="AOZ63733.1"/>
    </source>
</evidence>
<keyword evidence="2" id="KW-1185">Reference proteome</keyword>
<dbReference type="EMBL" id="KX774321">
    <property type="protein sequence ID" value="AOZ63733.1"/>
    <property type="molecule type" value="Genomic_DNA"/>
</dbReference>
<name>A0A1I9SAC7_9CAUD</name>
<dbReference type="Proteomes" id="UP000224902">
    <property type="component" value="Segment"/>
</dbReference>
<sequence length="189" mass="22788">MSGYTTLRIFKISFYFHPRYSWVEQWSWERGRCEERRLRFPLGKKYSLEIYGEGKTYLELVNGPEYLKDLDWILDEFDSSFNDLATASLRYHLDHSICDQSRNREKYEDIIERLAEKSPEVCGTPEQRAIYDEHYSNETVEEMFENLNKPTPPAIKEIYADFDKREKEYHERQLQARIDFVKVMPGLWS</sequence>